<organism evidence="2 3">
    <name type="scientific">Candidatus Pantoea multigeneris</name>
    <dbReference type="NCBI Taxonomy" id="2608357"/>
    <lineage>
        <taxon>Bacteria</taxon>
        <taxon>Pseudomonadati</taxon>
        <taxon>Pseudomonadota</taxon>
        <taxon>Gammaproteobacteria</taxon>
        <taxon>Enterobacterales</taxon>
        <taxon>Erwiniaceae</taxon>
        <taxon>Pantoea</taxon>
    </lineage>
</organism>
<feature type="domain" description="Phosphoribulokinase/uridine kinase" evidence="1">
    <location>
        <begin position="28"/>
        <end position="199"/>
    </location>
</feature>
<dbReference type="Pfam" id="PF00485">
    <property type="entry name" value="PRK"/>
    <property type="match status" value="1"/>
</dbReference>
<dbReference type="Gene3D" id="3.40.50.300">
    <property type="entry name" value="P-loop containing nucleotide triphosphate hydrolases"/>
    <property type="match status" value="2"/>
</dbReference>
<keyword evidence="3" id="KW-1185">Reference proteome</keyword>
<dbReference type="SUPFAM" id="SSF52540">
    <property type="entry name" value="P-loop containing nucleoside triphosphate hydrolases"/>
    <property type="match status" value="1"/>
</dbReference>
<gene>
    <name evidence="2" type="ORF">F3J40_11005</name>
</gene>
<dbReference type="PANTHER" id="PTHR10285">
    <property type="entry name" value="URIDINE KINASE"/>
    <property type="match status" value="1"/>
</dbReference>
<keyword evidence="2" id="KW-0808">Transferase</keyword>
<evidence type="ECO:0000313" key="3">
    <source>
        <dbReference type="Proteomes" id="UP001515683"/>
    </source>
</evidence>
<protein>
    <submittedName>
        <fullName evidence="2">Nucleoside/nucleotide kinase family protein</fullName>
    </submittedName>
</protein>
<dbReference type="GO" id="GO:0016301">
    <property type="term" value="F:kinase activity"/>
    <property type="evidence" value="ECO:0007669"/>
    <property type="project" value="UniProtKB-KW"/>
</dbReference>
<proteinExistence type="predicted"/>
<sequence length="213" mass="23616">MSVYSEQVTFDQLLADCQQLLARGGRQILGIAGAPGSGKSTLAQRLCEALPGQAVVVPMDGFHLANLELQRLNRAGRKGAPDTFDSAGYQALLRRLRQPLNDSRVYAPAFHREIEEPIAGEIGVAGDIPLVITEGNYLLLSDEPWQGVRALLDSCWFLDVDEELEFQRLLTRHMQFGRSEQAARDWIAQTDLPNASRIIASRTRADRCLTLND</sequence>
<dbReference type="InterPro" id="IPR006083">
    <property type="entry name" value="PRK/URK"/>
</dbReference>
<keyword evidence="2" id="KW-0418">Kinase</keyword>
<name>A0ABX0R9S9_9GAMM</name>
<accession>A0ABX0R9S9</accession>
<dbReference type="Proteomes" id="UP001515683">
    <property type="component" value="Unassembled WGS sequence"/>
</dbReference>
<dbReference type="InterPro" id="IPR027417">
    <property type="entry name" value="P-loop_NTPase"/>
</dbReference>
<evidence type="ECO:0000313" key="2">
    <source>
        <dbReference type="EMBL" id="NIF22125.1"/>
    </source>
</evidence>
<reference evidence="2 3" key="1">
    <citation type="journal article" date="2019" name="bioRxiv">
        <title>Bacteria contribute to plant secondary compound degradation in a generalist herbivore system.</title>
        <authorList>
            <person name="Francoeur C.B."/>
            <person name="Khadempour L."/>
            <person name="Moreira-Soto R.D."/>
            <person name="Gotting K."/>
            <person name="Book A.J."/>
            <person name="Pinto-Tomas A.A."/>
            <person name="Keefover-Ring K."/>
            <person name="Currie C.R."/>
        </authorList>
    </citation>
    <scope>NUCLEOTIDE SEQUENCE [LARGE SCALE GENOMIC DNA]</scope>
    <source>
        <strain evidence="2">Acro-835</strain>
    </source>
</reference>
<evidence type="ECO:0000259" key="1">
    <source>
        <dbReference type="Pfam" id="PF00485"/>
    </source>
</evidence>
<comment type="caution">
    <text evidence="2">The sequence shown here is derived from an EMBL/GenBank/DDBJ whole genome shotgun (WGS) entry which is preliminary data.</text>
</comment>
<dbReference type="EMBL" id="VWXF01000004">
    <property type="protein sequence ID" value="NIF22125.1"/>
    <property type="molecule type" value="Genomic_DNA"/>
</dbReference>
<dbReference type="RefSeq" id="WP_167014556.1">
    <property type="nucleotide sequence ID" value="NZ_VWXF01000004.1"/>
</dbReference>
<dbReference type="NCBIfam" id="NF006743">
    <property type="entry name" value="PRK09270.1-2"/>
    <property type="match status" value="1"/>
</dbReference>